<dbReference type="Proteomes" id="UP000284842">
    <property type="component" value="Unassembled WGS sequence"/>
</dbReference>
<evidence type="ECO:0000256" key="1">
    <source>
        <dbReference type="SAM" id="MobiDB-lite"/>
    </source>
</evidence>
<evidence type="ECO:0000313" key="2">
    <source>
        <dbReference type="EMBL" id="PPR01669.1"/>
    </source>
</evidence>
<keyword evidence="3" id="KW-1185">Reference proteome</keyword>
<name>A0A409YF70_9AGAR</name>
<proteinExistence type="predicted"/>
<dbReference type="OrthoDB" id="3251271at2759"/>
<reference evidence="2 3" key="1">
    <citation type="journal article" date="2018" name="Evol. Lett.">
        <title>Horizontal gene cluster transfer increased hallucinogenic mushroom diversity.</title>
        <authorList>
            <person name="Reynolds H.T."/>
            <person name="Vijayakumar V."/>
            <person name="Gluck-Thaler E."/>
            <person name="Korotkin H.B."/>
            <person name="Matheny P.B."/>
            <person name="Slot J.C."/>
        </authorList>
    </citation>
    <scope>NUCLEOTIDE SEQUENCE [LARGE SCALE GENOMIC DNA]</scope>
    <source>
        <strain evidence="2 3">2629</strain>
    </source>
</reference>
<gene>
    <name evidence="2" type="ORF">CVT24_001498</name>
</gene>
<sequence length="271" mass="29586">MSTSKTLSNGTLSLRFMQRAKETKEVVQLDKAEVKDDGEWEVSREIREAWGLVGNARDGESSNGMDKIHEESYVPFLFGNDVDEGDDDEGWGSRAKTKGRRVFNNKGEDVSFKTTTPQPVVSSTSNANITSLSNSTPSSNTTTTKPLKTFERPSSISTVAKGHGKKKQSARDAIFGNDNVGVDLRAQKKEEAVDDQTPAAPTPVLSTGFMKPAGVDEPKKPSTVVKDEVMDTGVINGARAPVKRRVDDDGDLEKGDKKKKRRKKKNAPIET</sequence>
<feature type="compositionally biased region" description="Low complexity" evidence="1">
    <location>
        <begin position="114"/>
        <end position="147"/>
    </location>
</feature>
<feature type="compositionally biased region" description="Basic residues" evidence="1">
    <location>
        <begin position="257"/>
        <end position="271"/>
    </location>
</feature>
<dbReference type="EMBL" id="NHTK01001224">
    <property type="protein sequence ID" value="PPR01669.1"/>
    <property type="molecule type" value="Genomic_DNA"/>
</dbReference>
<comment type="caution">
    <text evidence="2">The sequence shown here is derived from an EMBL/GenBank/DDBJ whole genome shotgun (WGS) entry which is preliminary data.</text>
</comment>
<feature type="region of interest" description="Disordered" evidence="1">
    <location>
        <begin position="189"/>
        <end position="271"/>
    </location>
</feature>
<feature type="compositionally biased region" description="Acidic residues" evidence="1">
    <location>
        <begin position="81"/>
        <end position="90"/>
    </location>
</feature>
<feature type="region of interest" description="Disordered" evidence="1">
    <location>
        <begin position="79"/>
        <end position="174"/>
    </location>
</feature>
<accession>A0A409YF70</accession>
<dbReference type="AlphaFoldDB" id="A0A409YF70"/>
<feature type="compositionally biased region" description="Basic and acidic residues" evidence="1">
    <location>
        <begin position="214"/>
        <end position="229"/>
    </location>
</feature>
<feature type="compositionally biased region" description="Basic and acidic residues" evidence="1">
    <location>
        <begin position="244"/>
        <end position="256"/>
    </location>
</feature>
<dbReference type="InParanoid" id="A0A409YF70"/>
<protein>
    <submittedName>
        <fullName evidence="2">Uncharacterized protein</fullName>
    </submittedName>
</protein>
<evidence type="ECO:0000313" key="3">
    <source>
        <dbReference type="Proteomes" id="UP000284842"/>
    </source>
</evidence>
<organism evidence="2 3">
    <name type="scientific">Panaeolus cyanescens</name>
    <dbReference type="NCBI Taxonomy" id="181874"/>
    <lineage>
        <taxon>Eukaryota</taxon>
        <taxon>Fungi</taxon>
        <taxon>Dikarya</taxon>
        <taxon>Basidiomycota</taxon>
        <taxon>Agaricomycotina</taxon>
        <taxon>Agaricomycetes</taxon>
        <taxon>Agaricomycetidae</taxon>
        <taxon>Agaricales</taxon>
        <taxon>Agaricineae</taxon>
        <taxon>Galeropsidaceae</taxon>
        <taxon>Panaeolus</taxon>
    </lineage>
</organism>